<reference evidence="1" key="1">
    <citation type="submission" date="2021-06" db="EMBL/GenBank/DDBJ databases">
        <authorList>
            <person name="Kallberg Y."/>
            <person name="Tangrot J."/>
            <person name="Rosling A."/>
        </authorList>
    </citation>
    <scope>NUCLEOTIDE SEQUENCE</scope>
    <source>
        <strain evidence="1">IL203A</strain>
    </source>
</reference>
<accession>A0ACA9MXZ9</accession>
<dbReference type="Proteomes" id="UP000789702">
    <property type="component" value="Unassembled WGS sequence"/>
</dbReference>
<proteinExistence type="predicted"/>
<protein>
    <submittedName>
        <fullName evidence="1">15933_t:CDS:1</fullName>
    </submittedName>
</protein>
<organism evidence="1 2">
    <name type="scientific">Dentiscutata heterogama</name>
    <dbReference type="NCBI Taxonomy" id="1316150"/>
    <lineage>
        <taxon>Eukaryota</taxon>
        <taxon>Fungi</taxon>
        <taxon>Fungi incertae sedis</taxon>
        <taxon>Mucoromycota</taxon>
        <taxon>Glomeromycotina</taxon>
        <taxon>Glomeromycetes</taxon>
        <taxon>Diversisporales</taxon>
        <taxon>Gigasporaceae</taxon>
        <taxon>Dentiscutata</taxon>
    </lineage>
</organism>
<dbReference type="EMBL" id="CAJVPU010011936">
    <property type="protein sequence ID" value="CAG8618968.1"/>
    <property type="molecule type" value="Genomic_DNA"/>
</dbReference>
<evidence type="ECO:0000313" key="1">
    <source>
        <dbReference type="EMBL" id="CAG8618968.1"/>
    </source>
</evidence>
<name>A0ACA9MXZ9_9GLOM</name>
<keyword evidence="2" id="KW-1185">Reference proteome</keyword>
<sequence length="126" mass="15540">NEKPYQENWLSLLIAKTEEISFLSLTINSEKQFEVEVFEAIYKKELQNLLGYLEAYIHSYFYTYKDELKFEIINNTMDLIEWKRKGYENNCVEWFKNINYDCEKYSIKYLFLYSDIEQYNKEYLAY</sequence>
<gene>
    <name evidence="1" type="ORF">DHETER_LOCUS7936</name>
</gene>
<comment type="caution">
    <text evidence="1">The sequence shown here is derived from an EMBL/GenBank/DDBJ whole genome shotgun (WGS) entry which is preliminary data.</text>
</comment>
<feature type="non-terminal residue" evidence="1">
    <location>
        <position position="1"/>
    </location>
</feature>
<evidence type="ECO:0000313" key="2">
    <source>
        <dbReference type="Proteomes" id="UP000789702"/>
    </source>
</evidence>